<dbReference type="RefSeq" id="WP_147191144.1">
    <property type="nucleotide sequence ID" value="NZ_CP042435.1"/>
</dbReference>
<evidence type="ECO:0000256" key="1">
    <source>
        <dbReference type="SAM" id="SignalP"/>
    </source>
</evidence>
<organism evidence="2 3">
    <name type="scientific">Panacibacter ginsenosidivorans</name>
    <dbReference type="NCBI Taxonomy" id="1813871"/>
    <lineage>
        <taxon>Bacteria</taxon>
        <taxon>Pseudomonadati</taxon>
        <taxon>Bacteroidota</taxon>
        <taxon>Chitinophagia</taxon>
        <taxon>Chitinophagales</taxon>
        <taxon>Chitinophagaceae</taxon>
        <taxon>Panacibacter</taxon>
    </lineage>
</organism>
<dbReference type="Proteomes" id="UP000321533">
    <property type="component" value="Chromosome"/>
</dbReference>
<keyword evidence="3" id="KW-1185">Reference proteome</keyword>
<keyword evidence="1" id="KW-0732">Signal</keyword>
<sequence length="155" mass="18128">MRLLINLFLLAISFLTFSCKTNSRKSFSISIEYSSPWAYPTKYNLTQNSIIVNGTEKRSDRHTKDVYKRLLTQAESDSIYNFLKSISYDTLKDSYQNPNFYDGTGIIIKINGQQLKSKKVLVYMCSTHMTDTLQNLMQRQVLNNKYKYENLCKDQ</sequence>
<evidence type="ECO:0000313" key="2">
    <source>
        <dbReference type="EMBL" id="QEC68778.1"/>
    </source>
</evidence>
<feature type="signal peptide" evidence="1">
    <location>
        <begin position="1"/>
        <end position="18"/>
    </location>
</feature>
<dbReference type="AlphaFoldDB" id="A0A5B8VER7"/>
<dbReference type="OrthoDB" id="669822at2"/>
<protein>
    <recommendedName>
        <fullName evidence="4">Lipoprotein</fullName>
    </recommendedName>
</protein>
<feature type="chain" id="PRO_5022992918" description="Lipoprotein" evidence="1">
    <location>
        <begin position="19"/>
        <end position="155"/>
    </location>
</feature>
<accession>A0A5B8VER7</accession>
<dbReference type="EMBL" id="CP042435">
    <property type="protein sequence ID" value="QEC68778.1"/>
    <property type="molecule type" value="Genomic_DNA"/>
</dbReference>
<evidence type="ECO:0000313" key="3">
    <source>
        <dbReference type="Proteomes" id="UP000321533"/>
    </source>
</evidence>
<proteinExistence type="predicted"/>
<gene>
    <name evidence="2" type="ORF">FRZ67_16235</name>
</gene>
<reference evidence="2 3" key="1">
    <citation type="journal article" date="2016" name="Int. J. Syst. Evol. Microbiol.">
        <title>Panacibacter ginsenosidivorans gen. nov., sp. nov., with ginsenoside converting activity isolated from soil of a ginseng field.</title>
        <authorList>
            <person name="Siddiqi M.Z."/>
            <person name="Muhammad Shafi S."/>
            <person name="Choi K.D."/>
            <person name="Im W.T."/>
        </authorList>
    </citation>
    <scope>NUCLEOTIDE SEQUENCE [LARGE SCALE GENOMIC DNA]</scope>
    <source>
        <strain evidence="2 3">Gsoil1550</strain>
    </source>
</reference>
<name>A0A5B8VER7_9BACT</name>
<dbReference type="KEGG" id="pgin:FRZ67_16235"/>
<dbReference type="PROSITE" id="PS51257">
    <property type="entry name" value="PROKAR_LIPOPROTEIN"/>
    <property type="match status" value="1"/>
</dbReference>
<evidence type="ECO:0008006" key="4">
    <source>
        <dbReference type="Google" id="ProtNLM"/>
    </source>
</evidence>